<dbReference type="RefSeq" id="WP_307403616.1">
    <property type="nucleotide sequence ID" value="NZ_JAUSUX010000036.1"/>
</dbReference>
<dbReference type="Pfam" id="PF07796">
    <property type="entry name" value="DUF1638"/>
    <property type="match status" value="1"/>
</dbReference>
<evidence type="ECO:0000259" key="1">
    <source>
        <dbReference type="Pfam" id="PF07796"/>
    </source>
</evidence>
<feature type="domain" description="DUF1638" evidence="1">
    <location>
        <begin position="35"/>
        <end position="185"/>
    </location>
</feature>
<evidence type="ECO:0000313" key="2">
    <source>
        <dbReference type="EMBL" id="MDQ0287695.1"/>
    </source>
</evidence>
<accession>A0ABU0B607</accession>
<comment type="caution">
    <text evidence="2">The sequence shown here is derived from an EMBL/GenBank/DDBJ whole genome shotgun (WGS) entry which is preliminary data.</text>
</comment>
<organism evidence="2 3">
    <name type="scientific">Desulfofundulus luciae</name>
    <dbReference type="NCBI Taxonomy" id="74702"/>
    <lineage>
        <taxon>Bacteria</taxon>
        <taxon>Bacillati</taxon>
        <taxon>Bacillota</taxon>
        <taxon>Clostridia</taxon>
        <taxon>Eubacteriales</taxon>
        <taxon>Peptococcaceae</taxon>
        <taxon>Desulfofundulus</taxon>
    </lineage>
</organism>
<name>A0ABU0B607_9FIRM</name>
<reference evidence="2 3" key="1">
    <citation type="submission" date="2023-07" db="EMBL/GenBank/DDBJ databases">
        <title>Genomic Encyclopedia of Type Strains, Phase IV (KMG-IV): sequencing the most valuable type-strain genomes for metagenomic binning, comparative biology and taxonomic classification.</title>
        <authorList>
            <person name="Goeker M."/>
        </authorList>
    </citation>
    <scope>NUCLEOTIDE SEQUENCE [LARGE SCALE GENOMIC DNA]</scope>
    <source>
        <strain evidence="2 3">DSM 12396</strain>
    </source>
</reference>
<keyword evidence="3" id="KW-1185">Reference proteome</keyword>
<protein>
    <recommendedName>
        <fullName evidence="1">DUF1638 domain-containing protein</fullName>
    </recommendedName>
</protein>
<evidence type="ECO:0000313" key="3">
    <source>
        <dbReference type="Proteomes" id="UP001225644"/>
    </source>
</evidence>
<dbReference type="Proteomes" id="UP001225644">
    <property type="component" value="Unassembled WGS sequence"/>
</dbReference>
<dbReference type="EMBL" id="JAUSUX010000036">
    <property type="protein sequence ID" value="MDQ0287695.1"/>
    <property type="molecule type" value="Genomic_DNA"/>
</dbReference>
<sequence>MNRVFVCCGVLRPELEKVFAELAKDKGVAEERIYLEPVLHVNLDRLKQSLAGALSGAVGEGKRVLAIYGYLCHPEMEALVKGYGALVSTARNCIEMLLGEDMARLDAEARTFYLTPGWLKNWKQIFIEGLGWDSIDARQKFGLYDRILLLDTGVMPLDEEEILEFFDYTRVPVEIRRFKLQNLRYLVQKMLKEAEFHVDY</sequence>
<proteinExistence type="predicted"/>
<dbReference type="InterPro" id="IPR012437">
    <property type="entry name" value="DUF1638"/>
</dbReference>
<gene>
    <name evidence="2" type="ORF">J2Z49_002826</name>
</gene>